<dbReference type="STRING" id="266779.Meso_0588"/>
<organism evidence="1">
    <name type="scientific">Chelativorans sp. (strain BNC1)</name>
    <dbReference type="NCBI Taxonomy" id="266779"/>
    <lineage>
        <taxon>Bacteria</taxon>
        <taxon>Pseudomonadati</taxon>
        <taxon>Pseudomonadota</taxon>
        <taxon>Alphaproteobacteria</taxon>
        <taxon>Hyphomicrobiales</taxon>
        <taxon>Phyllobacteriaceae</taxon>
        <taxon>Chelativorans</taxon>
    </lineage>
</organism>
<dbReference type="Gene3D" id="2.60.40.1880">
    <property type="entry name" value="Invasion associated locus B (IalB) protein"/>
    <property type="match status" value="1"/>
</dbReference>
<sequence>MQEPTTLSETYEAWTVQSVKAGEGARRMCRMSQELIQPETRQRVLLFAITKGEQEGPNATLVMPFGLLLSEGFRIEIAGQEILRGAYRTCLPDGCVAEIDLADAALEALESAAAASVLMTANNGQPVRADISLRGFKPAYRRLTELAAG</sequence>
<dbReference type="InterPro" id="IPR010642">
    <property type="entry name" value="Invasion_prot_B"/>
</dbReference>
<dbReference type="HOGENOM" id="CLU_096085_3_0_5"/>
<name>Q11KT7_CHESB</name>
<dbReference type="eggNOG" id="COG5342">
    <property type="taxonomic scope" value="Bacteria"/>
</dbReference>
<protein>
    <submittedName>
        <fullName evidence="1">Invasion associated locus B</fullName>
    </submittedName>
</protein>
<dbReference type="AlphaFoldDB" id="Q11KT7"/>
<dbReference type="InterPro" id="IPR038696">
    <property type="entry name" value="IalB_sf"/>
</dbReference>
<dbReference type="EMBL" id="CP000390">
    <property type="protein sequence ID" value="ABG61988.1"/>
    <property type="molecule type" value="Genomic_DNA"/>
</dbReference>
<dbReference type="Pfam" id="PF06776">
    <property type="entry name" value="IalB"/>
    <property type="match status" value="1"/>
</dbReference>
<gene>
    <name evidence="1" type="ordered locus">Meso_0588</name>
</gene>
<evidence type="ECO:0000313" key="1">
    <source>
        <dbReference type="EMBL" id="ABG61988.1"/>
    </source>
</evidence>
<reference evidence="1" key="1">
    <citation type="submission" date="2006-06" db="EMBL/GenBank/DDBJ databases">
        <title>Complete sequence of chromosome of Chelativorans sp. BNC1.</title>
        <authorList>
            <consortium name="US DOE Joint Genome Institute"/>
            <person name="Copeland A."/>
            <person name="Lucas S."/>
            <person name="Lapidus A."/>
            <person name="Barry K."/>
            <person name="Detter J.C."/>
            <person name="Glavina del Rio T."/>
            <person name="Hammon N."/>
            <person name="Israni S."/>
            <person name="Dalin E."/>
            <person name="Tice H."/>
            <person name="Pitluck S."/>
            <person name="Chertkov O."/>
            <person name="Brettin T."/>
            <person name="Bruce D."/>
            <person name="Han C."/>
            <person name="Tapia R."/>
            <person name="Gilna P."/>
            <person name="Schmutz J."/>
            <person name="Larimer F."/>
            <person name="Land M."/>
            <person name="Hauser L."/>
            <person name="Kyrpides N."/>
            <person name="Mikhailova N."/>
            <person name="Richardson P."/>
        </authorList>
    </citation>
    <scope>NUCLEOTIDE SEQUENCE</scope>
    <source>
        <strain evidence="1">BNC1</strain>
    </source>
</reference>
<dbReference type="KEGG" id="mes:Meso_0588"/>
<proteinExistence type="predicted"/>
<dbReference type="OrthoDB" id="9814802at2"/>
<accession>Q11KT7</accession>